<evidence type="ECO:0000313" key="8">
    <source>
        <dbReference type="EMBL" id="MFD1464811.1"/>
    </source>
</evidence>
<dbReference type="NCBIfam" id="TIGR02937">
    <property type="entry name" value="sigma70-ECF"/>
    <property type="match status" value="1"/>
</dbReference>
<organism evidence="8 9">
    <name type="scientific">Lapidilactobacillus mulanensis</name>
    <dbReference type="NCBI Taxonomy" id="2485999"/>
    <lineage>
        <taxon>Bacteria</taxon>
        <taxon>Bacillati</taxon>
        <taxon>Bacillota</taxon>
        <taxon>Bacilli</taxon>
        <taxon>Lactobacillales</taxon>
        <taxon>Lactobacillaceae</taxon>
        <taxon>Lapidilactobacillus</taxon>
    </lineage>
</organism>
<dbReference type="Gene3D" id="1.10.10.10">
    <property type="entry name" value="Winged helix-like DNA-binding domain superfamily/Winged helix DNA-binding domain"/>
    <property type="match status" value="1"/>
</dbReference>
<feature type="domain" description="RNA polymerase sigma factor 70 region 4 type 2" evidence="7">
    <location>
        <begin position="101"/>
        <end position="153"/>
    </location>
</feature>
<dbReference type="InterPro" id="IPR036388">
    <property type="entry name" value="WH-like_DNA-bd_sf"/>
</dbReference>
<dbReference type="InterPro" id="IPR013249">
    <property type="entry name" value="RNA_pol_sigma70_r4_t2"/>
</dbReference>
<dbReference type="Pfam" id="PF08281">
    <property type="entry name" value="Sigma70_r4_2"/>
    <property type="match status" value="1"/>
</dbReference>
<keyword evidence="2" id="KW-0805">Transcription regulation</keyword>
<dbReference type="EMBL" id="JBHTOF010000019">
    <property type="protein sequence ID" value="MFD1464811.1"/>
    <property type="molecule type" value="Genomic_DNA"/>
</dbReference>
<protein>
    <submittedName>
        <fullName evidence="8">RNA polymerase sigma factor</fullName>
    </submittedName>
</protein>
<evidence type="ECO:0000256" key="4">
    <source>
        <dbReference type="ARBA" id="ARBA00023125"/>
    </source>
</evidence>
<comment type="caution">
    <text evidence="8">The sequence shown here is derived from an EMBL/GenBank/DDBJ whole genome shotgun (WGS) entry which is preliminary data.</text>
</comment>
<dbReference type="PANTHER" id="PTHR43133:SF8">
    <property type="entry name" value="RNA POLYMERASE SIGMA FACTOR HI_1459-RELATED"/>
    <property type="match status" value="1"/>
</dbReference>
<gene>
    <name evidence="8" type="ORF">ACFQ4L_01725</name>
</gene>
<reference evidence="9" key="1">
    <citation type="journal article" date="2019" name="Int. J. Syst. Evol. Microbiol.">
        <title>The Global Catalogue of Microorganisms (GCM) 10K type strain sequencing project: providing services to taxonomists for standard genome sequencing and annotation.</title>
        <authorList>
            <consortium name="The Broad Institute Genomics Platform"/>
            <consortium name="The Broad Institute Genome Sequencing Center for Infectious Disease"/>
            <person name="Wu L."/>
            <person name="Ma J."/>
        </authorList>
    </citation>
    <scope>NUCLEOTIDE SEQUENCE [LARGE SCALE GENOMIC DNA]</scope>
    <source>
        <strain evidence="9">CCM 8951</strain>
    </source>
</reference>
<feature type="domain" description="RNA polymerase sigma-70 region 2" evidence="6">
    <location>
        <begin position="10"/>
        <end position="73"/>
    </location>
</feature>
<evidence type="ECO:0000256" key="5">
    <source>
        <dbReference type="ARBA" id="ARBA00023163"/>
    </source>
</evidence>
<keyword evidence="9" id="KW-1185">Reference proteome</keyword>
<dbReference type="RefSeq" id="WP_125578550.1">
    <property type="nucleotide sequence ID" value="NZ_JBHTOF010000019.1"/>
</dbReference>
<evidence type="ECO:0000256" key="1">
    <source>
        <dbReference type="ARBA" id="ARBA00010641"/>
    </source>
</evidence>
<dbReference type="Gene3D" id="1.10.1740.10">
    <property type="match status" value="1"/>
</dbReference>
<dbReference type="PANTHER" id="PTHR43133">
    <property type="entry name" value="RNA POLYMERASE ECF-TYPE SIGMA FACTO"/>
    <property type="match status" value="1"/>
</dbReference>
<keyword evidence="4" id="KW-0238">DNA-binding</keyword>
<dbReference type="Proteomes" id="UP001597244">
    <property type="component" value="Unassembled WGS sequence"/>
</dbReference>
<evidence type="ECO:0000256" key="3">
    <source>
        <dbReference type="ARBA" id="ARBA00023082"/>
    </source>
</evidence>
<dbReference type="InterPro" id="IPR014284">
    <property type="entry name" value="RNA_pol_sigma-70_dom"/>
</dbReference>
<dbReference type="Pfam" id="PF04542">
    <property type="entry name" value="Sigma70_r2"/>
    <property type="match status" value="1"/>
</dbReference>
<dbReference type="InterPro" id="IPR007627">
    <property type="entry name" value="RNA_pol_sigma70_r2"/>
</dbReference>
<keyword evidence="5" id="KW-0804">Transcription</keyword>
<evidence type="ECO:0000259" key="6">
    <source>
        <dbReference type="Pfam" id="PF04542"/>
    </source>
</evidence>
<dbReference type="InterPro" id="IPR013325">
    <property type="entry name" value="RNA_pol_sigma_r2"/>
</dbReference>
<dbReference type="CDD" id="cd06171">
    <property type="entry name" value="Sigma70_r4"/>
    <property type="match status" value="1"/>
</dbReference>
<name>A0ABW4DN94_9LACO</name>
<dbReference type="InterPro" id="IPR039425">
    <property type="entry name" value="RNA_pol_sigma-70-like"/>
</dbReference>
<proteinExistence type="inferred from homology"/>
<evidence type="ECO:0000256" key="2">
    <source>
        <dbReference type="ARBA" id="ARBA00023015"/>
    </source>
</evidence>
<accession>A0ABW4DN94</accession>
<dbReference type="SUPFAM" id="SSF88659">
    <property type="entry name" value="Sigma3 and sigma4 domains of RNA polymerase sigma factors"/>
    <property type="match status" value="1"/>
</dbReference>
<dbReference type="SUPFAM" id="SSF88946">
    <property type="entry name" value="Sigma2 domain of RNA polymerase sigma factors"/>
    <property type="match status" value="1"/>
</dbReference>
<dbReference type="InterPro" id="IPR013324">
    <property type="entry name" value="RNA_pol_sigma_r3/r4-like"/>
</dbReference>
<sequence length="160" mass="18981">MAESQIERIYVAYADELLWYALSLTQNKTAAEGLVSDAFFQLMLQKELPSNLKFWLFRVAKNKFIDATRRQKRWEWLQIDRLSLKNVTDVENDFLNQEKYQRLHAAVAQLPSSLLEVVVLYYFCDWTTVEIGEYLQVTTVNVRVRLTRGRQKLREVLQDE</sequence>
<evidence type="ECO:0000313" key="9">
    <source>
        <dbReference type="Proteomes" id="UP001597244"/>
    </source>
</evidence>
<keyword evidence="3" id="KW-0731">Sigma factor</keyword>
<evidence type="ECO:0000259" key="7">
    <source>
        <dbReference type="Pfam" id="PF08281"/>
    </source>
</evidence>
<comment type="similarity">
    <text evidence="1">Belongs to the sigma-70 factor family. ECF subfamily.</text>
</comment>